<feature type="compositionally biased region" description="Gly residues" evidence="4">
    <location>
        <begin position="167"/>
        <end position="186"/>
    </location>
</feature>
<evidence type="ECO:0000256" key="4">
    <source>
        <dbReference type="SAM" id="MobiDB-lite"/>
    </source>
</evidence>
<feature type="region of interest" description="Disordered" evidence="4">
    <location>
        <begin position="64"/>
        <end position="110"/>
    </location>
</feature>
<dbReference type="GO" id="GO:0016604">
    <property type="term" value="C:nuclear body"/>
    <property type="evidence" value="ECO:0007669"/>
    <property type="project" value="TreeGrafter"/>
</dbReference>
<dbReference type="PANTHER" id="PTHR13165:SF0">
    <property type="entry name" value="SERRATE RNA EFFECTOR MOLECULE HOMOLOG"/>
    <property type="match status" value="1"/>
</dbReference>
<dbReference type="AlphaFoldDB" id="A0AAV2J8E2"/>
<evidence type="ECO:0000256" key="2">
    <source>
        <dbReference type="ARBA" id="ARBA00005407"/>
    </source>
</evidence>
<dbReference type="Proteomes" id="UP001497482">
    <property type="component" value="Chromosome 11"/>
</dbReference>
<dbReference type="InterPro" id="IPR039727">
    <property type="entry name" value="SE/Ars2"/>
</dbReference>
<comment type="similarity">
    <text evidence="2">Belongs to the ARS2 family.</text>
</comment>
<keyword evidence="3" id="KW-0539">Nucleus</keyword>
<proteinExistence type="inferred from homology"/>
<keyword evidence="7" id="KW-1185">Reference proteome</keyword>
<evidence type="ECO:0000256" key="1">
    <source>
        <dbReference type="ARBA" id="ARBA00004123"/>
    </source>
</evidence>
<dbReference type="EMBL" id="OZ035833">
    <property type="protein sequence ID" value="CAL1573665.1"/>
    <property type="molecule type" value="Genomic_DNA"/>
</dbReference>
<protein>
    <recommendedName>
        <fullName evidence="5">SERRATE/Ars2 C-terminal domain-containing protein</fullName>
    </recommendedName>
</protein>
<dbReference type="PANTHER" id="PTHR13165">
    <property type="entry name" value="ARSENITE-RESISTANCE PROTEIN 2"/>
    <property type="match status" value="1"/>
</dbReference>
<sequence>MDTTKEKRTIMMHVSVGDVFFLVFCSLVSSPSYAYIYAKWGIVMMTVIKMEGGTDHDIRILDLPSEEEEQRDKPRSAAPEQPKKEESKTLETEPKGQVSSEDTNEKGPEFVRKHILNKHGDKIEEVKKEVIFFNNFLMDAKRPSLPELKMPPLPGPAGAPPYPPNQYGGGRGNYDNFRGGGGGGYLGKPRNLRMSRGDPRNIIEYRDLDAPEDVDDF</sequence>
<dbReference type="GO" id="GO:0031053">
    <property type="term" value="P:primary miRNA processing"/>
    <property type="evidence" value="ECO:0007669"/>
    <property type="project" value="TreeGrafter"/>
</dbReference>
<evidence type="ECO:0000313" key="6">
    <source>
        <dbReference type="EMBL" id="CAL1573665.1"/>
    </source>
</evidence>
<feature type="compositionally biased region" description="Basic and acidic residues" evidence="4">
    <location>
        <begin position="70"/>
        <end position="94"/>
    </location>
</feature>
<gene>
    <name evidence="6" type="ORF">KC01_LOCUS5526</name>
</gene>
<reference evidence="6 7" key="1">
    <citation type="submission" date="2024-04" db="EMBL/GenBank/DDBJ databases">
        <authorList>
            <person name="Waldvogel A.-M."/>
            <person name="Schoenle A."/>
        </authorList>
    </citation>
    <scope>NUCLEOTIDE SEQUENCE [LARGE SCALE GENOMIC DNA]</scope>
</reference>
<comment type="subcellular location">
    <subcellularLocation>
        <location evidence="1">Nucleus</location>
    </subcellularLocation>
</comment>
<feature type="region of interest" description="Disordered" evidence="4">
    <location>
        <begin position="151"/>
        <end position="198"/>
    </location>
</feature>
<name>A0AAV2J8E2_KNICA</name>
<organism evidence="6 7">
    <name type="scientific">Knipowitschia caucasica</name>
    <name type="common">Caucasian dwarf goby</name>
    <name type="synonym">Pomatoschistus caucasicus</name>
    <dbReference type="NCBI Taxonomy" id="637954"/>
    <lineage>
        <taxon>Eukaryota</taxon>
        <taxon>Metazoa</taxon>
        <taxon>Chordata</taxon>
        <taxon>Craniata</taxon>
        <taxon>Vertebrata</taxon>
        <taxon>Euteleostomi</taxon>
        <taxon>Actinopterygii</taxon>
        <taxon>Neopterygii</taxon>
        <taxon>Teleostei</taxon>
        <taxon>Neoteleostei</taxon>
        <taxon>Acanthomorphata</taxon>
        <taxon>Gobiaria</taxon>
        <taxon>Gobiiformes</taxon>
        <taxon>Gobioidei</taxon>
        <taxon>Gobiidae</taxon>
        <taxon>Gobiinae</taxon>
        <taxon>Knipowitschia</taxon>
    </lineage>
</organism>
<dbReference type="Pfam" id="PF04959">
    <property type="entry name" value="ARS2"/>
    <property type="match status" value="1"/>
</dbReference>
<accession>A0AAV2J8E2</accession>
<evidence type="ECO:0000259" key="5">
    <source>
        <dbReference type="Pfam" id="PF04959"/>
    </source>
</evidence>
<feature type="domain" description="SERRATE/Ars2 C-terminal" evidence="5">
    <location>
        <begin position="106"/>
        <end position="156"/>
    </location>
</feature>
<evidence type="ECO:0000313" key="7">
    <source>
        <dbReference type="Proteomes" id="UP001497482"/>
    </source>
</evidence>
<feature type="compositionally biased region" description="Pro residues" evidence="4">
    <location>
        <begin position="151"/>
        <end position="164"/>
    </location>
</feature>
<evidence type="ECO:0000256" key="3">
    <source>
        <dbReference type="ARBA" id="ARBA00023242"/>
    </source>
</evidence>
<dbReference type="InterPro" id="IPR007042">
    <property type="entry name" value="SERRATE/Ars2_C"/>
</dbReference>